<dbReference type="InterPro" id="IPR002455">
    <property type="entry name" value="GPCR3_GABA-B"/>
</dbReference>
<feature type="domain" description="G-protein coupled receptors family 3 profile" evidence="12">
    <location>
        <begin position="1"/>
        <end position="222"/>
    </location>
</feature>
<gene>
    <name evidence="13" type="ORF">G9C98_006250</name>
</gene>
<evidence type="ECO:0000256" key="6">
    <source>
        <dbReference type="ARBA" id="ARBA00023136"/>
    </source>
</evidence>
<evidence type="ECO:0000256" key="7">
    <source>
        <dbReference type="ARBA" id="ARBA00023170"/>
    </source>
</evidence>
<keyword evidence="6 11" id="KW-0472">Membrane</keyword>
<keyword evidence="3 11" id="KW-0812">Transmembrane</keyword>
<dbReference type="AlphaFoldDB" id="A0A8J5V9C7"/>
<organism evidence="13 14">
    <name type="scientific">Cotesia typhae</name>
    <dbReference type="NCBI Taxonomy" id="2053667"/>
    <lineage>
        <taxon>Eukaryota</taxon>
        <taxon>Metazoa</taxon>
        <taxon>Ecdysozoa</taxon>
        <taxon>Arthropoda</taxon>
        <taxon>Hexapoda</taxon>
        <taxon>Insecta</taxon>
        <taxon>Pterygota</taxon>
        <taxon>Neoptera</taxon>
        <taxon>Endopterygota</taxon>
        <taxon>Hymenoptera</taxon>
        <taxon>Apocrita</taxon>
        <taxon>Ichneumonoidea</taxon>
        <taxon>Braconidae</taxon>
        <taxon>Microgastrinae</taxon>
        <taxon>Cotesia</taxon>
    </lineage>
</organism>
<evidence type="ECO:0000256" key="1">
    <source>
        <dbReference type="ARBA" id="ARBA00004651"/>
    </source>
</evidence>
<feature type="transmembrane region" description="Helical" evidence="11">
    <location>
        <begin position="15"/>
        <end position="33"/>
    </location>
</feature>
<feature type="region of interest" description="Disordered" evidence="10">
    <location>
        <begin position="334"/>
        <end position="416"/>
    </location>
</feature>
<feature type="transmembrane region" description="Helical" evidence="11">
    <location>
        <begin position="93"/>
        <end position="114"/>
    </location>
</feature>
<dbReference type="InterPro" id="IPR017979">
    <property type="entry name" value="GPCR_3_CS"/>
</dbReference>
<feature type="compositionally biased region" description="Polar residues" evidence="10">
    <location>
        <begin position="355"/>
        <end position="368"/>
    </location>
</feature>
<dbReference type="PROSITE" id="PS50259">
    <property type="entry name" value="G_PROTEIN_RECEP_F3_4"/>
    <property type="match status" value="1"/>
</dbReference>
<keyword evidence="9" id="KW-0807">Transducer</keyword>
<dbReference type="PROSITE" id="PS00981">
    <property type="entry name" value="G_PROTEIN_RECEP_F3_3"/>
    <property type="match status" value="1"/>
</dbReference>
<dbReference type="InterPro" id="IPR017978">
    <property type="entry name" value="GPCR_3_C"/>
</dbReference>
<feature type="transmembrane region" description="Helical" evidence="11">
    <location>
        <begin position="53"/>
        <end position="72"/>
    </location>
</feature>
<accession>A0A8J5V9C7</accession>
<dbReference type="Proteomes" id="UP000729913">
    <property type="component" value="Unassembled WGS sequence"/>
</dbReference>
<evidence type="ECO:0000313" key="13">
    <source>
        <dbReference type="EMBL" id="KAG8038554.1"/>
    </source>
</evidence>
<dbReference type="GO" id="GO:0004965">
    <property type="term" value="F:G protein-coupled GABA receptor activity"/>
    <property type="evidence" value="ECO:0007669"/>
    <property type="project" value="InterPro"/>
</dbReference>
<comment type="subcellular location">
    <subcellularLocation>
        <location evidence="1">Cell membrane</location>
        <topology evidence="1">Multi-pass membrane protein</topology>
    </subcellularLocation>
</comment>
<evidence type="ECO:0000256" key="3">
    <source>
        <dbReference type="ARBA" id="ARBA00022692"/>
    </source>
</evidence>
<feature type="compositionally biased region" description="Low complexity" evidence="10">
    <location>
        <begin position="682"/>
        <end position="698"/>
    </location>
</feature>
<keyword evidence="14" id="KW-1185">Reference proteome</keyword>
<keyword evidence="5" id="KW-0297">G-protein coupled receptor</keyword>
<evidence type="ECO:0000256" key="9">
    <source>
        <dbReference type="ARBA" id="ARBA00023224"/>
    </source>
</evidence>
<feature type="region of interest" description="Disordered" evidence="10">
    <location>
        <begin position="440"/>
        <end position="484"/>
    </location>
</feature>
<evidence type="ECO:0000256" key="5">
    <source>
        <dbReference type="ARBA" id="ARBA00023040"/>
    </source>
</evidence>
<feature type="transmembrane region" description="Helical" evidence="11">
    <location>
        <begin position="180"/>
        <end position="200"/>
    </location>
</feature>
<feature type="compositionally biased region" description="Low complexity" evidence="10">
    <location>
        <begin position="375"/>
        <end position="394"/>
    </location>
</feature>
<keyword evidence="4 11" id="KW-1133">Transmembrane helix</keyword>
<evidence type="ECO:0000256" key="2">
    <source>
        <dbReference type="ARBA" id="ARBA00022475"/>
    </source>
</evidence>
<feature type="region of interest" description="Disordered" evidence="10">
    <location>
        <begin position="655"/>
        <end position="725"/>
    </location>
</feature>
<reference evidence="13" key="2">
    <citation type="submission" date="2021-04" db="EMBL/GenBank/DDBJ databases">
        <title>Genome-wide patterns of bracovirus chromosomal integration into multiple host tissues during parasitism.</title>
        <authorList>
            <person name="Chebbi M.A.C."/>
        </authorList>
    </citation>
    <scope>NUCLEOTIDE SEQUENCE</scope>
    <source>
        <tissue evidence="13">Whole body</tissue>
    </source>
</reference>
<proteinExistence type="predicted"/>
<dbReference type="PROSITE" id="PS51257">
    <property type="entry name" value="PROKAR_LIPOPROTEIN"/>
    <property type="match status" value="1"/>
</dbReference>
<dbReference type="GO" id="GO:0038039">
    <property type="term" value="C:G protein-coupled receptor heterodimeric complex"/>
    <property type="evidence" value="ECO:0007669"/>
    <property type="project" value="TreeGrafter"/>
</dbReference>
<keyword evidence="8" id="KW-0325">Glycoprotein</keyword>
<dbReference type="PANTHER" id="PTHR10519">
    <property type="entry name" value="GABA-B RECEPTOR"/>
    <property type="match status" value="1"/>
</dbReference>
<comment type="caution">
    <text evidence="13">The sequence shown here is derived from an EMBL/GenBank/DDBJ whole genome shotgun (WGS) entry which is preliminary data.</text>
</comment>
<name>A0A8J5V9C7_9HYME</name>
<feature type="compositionally biased region" description="Basic and acidic residues" evidence="10">
    <location>
        <begin position="671"/>
        <end position="680"/>
    </location>
</feature>
<keyword evidence="7" id="KW-0675">Receptor</keyword>
<dbReference type="EMBL" id="JAAOIC020000043">
    <property type="protein sequence ID" value="KAG8038554.1"/>
    <property type="molecule type" value="Genomic_DNA"/>
</dbReference>
<evidence type="ECO:0000256" key="4">
    <source>
        <dbReference type="ARBA" id="ARBA00022989"/>
    </source>
</evidence>
<protein>
    <recommendedName>
        <fullName evidence="12">G-protein coupled receptors family 3 profile domain-containing protein</fullName>
    </recommendedName>
</protein>
<evidence type="ECO:0000259" key="12">
    <source>
        <dbReference type="PROSITE" id="PS50259"/>
    </source>
</evidence>
<evidence type="ECO:0000313" key="14">
    <source>
        <dbReference type="Proteomes" id="UP000729913"/>
    </source>
</evidence>
<evidence type="ECO:0000256" key="11">
    <source>
        <dbReference type="SAM" id="Phobius"/>
    </source>
</evidence>
<evidence type="ECO:0000256" key="8">
    <source>
        <dbReference type="ARBA" id="ARBA00023180"/>
    </source>
</evidence>
<keyword evidence="2" id="KW-1003">Cell membrane</keyword>
<evidence type="ECO:0000256" key="10">
    <source>
        <dbReference type="SAM" id="MobiDB-lite"/>
    </source>
</evidence>
<feature type="transmembrane region" description="Helical" evidence="11">
    <location>
        <begin position="155"/>
        <end position="173"/>
    </location>
</feature>
<feature type="compositionally biased region" description="Basic and acidic residues" evidence="10">
    <location>
        <begin position="447"/>
        <end position="470"/>
    </location>
</feature>
<dbReference type="GO" id="GO:0007214">
    <property type="term" value="P:gamma-aminobutyric acid signaling pathway"/>
    <property type="evidence" value="ECO:0007669"/>
    <property type="project" value="TreeGrafter"/>
</dbReference>
<sequence>MAVDARYIKMSSPHLNNLIIVGCMLTYSSVIFLGLDSTLSSVQAFPYICTARAWLLMAGFSLAFGAMFSKTWRVHSIFTDVKLNKKVIKDYQLFMVVGVLLVIDLAIMTTWQVADPFYRETKQMEPYIFGAFLAWETRHVSIPALNDSKYVGMSVYNVVIMCVTGAAISFVLADKQDTMFIMLSIFIIFCSTATICLVFVPKLIELRRNPQGAIDKRIRATLRPSSKTRRDSTVSELEERLKDVTTANQKFRKQLLERESELQMYLSKLGDGGFLQDTKEAMDKLSVPRNETLIKKEGVSMVTETTDVSMSLCSLNSTTVSQPESEYVNVIASSNQPTARKRASFGKGTIDNERTTLLPQAMSSPTTNHYKKSPNNNNTINNNNKNNNINNTENQETEPLLIKRSPEPRIMTTNVNGDKKSSALTVTSVSLPTTTSILTSTSVAPKKSGEFAEEPLAHEKTKDTSVEKRAKLPTPPPPTKNVSFGELREDNYLEQAILPPPVQFVPKHRHTPHHHQTLAKRRSSVKNNGLAHSHHELFEKRRTSVPANSISYISTENISKVDALNDESLSSFDRTYVIGECGHRRAALGGGTGYRCEKHGGGRLLHTHHISNGSADISGINTRVVSKHHRDRDNLQYCKNASSPSVPAMLNASYSDTEKTEDSSGIIQRSVSEKSREKCSRSRTSTAGTGTTLTASSGHHLTPGPVECRHRTQPRKHRECRHTESRLRQQARLEYVQSSPNVATTVHSGKFASANPRGGGITTGGGRGVINCGHSGLGDSLGLGMGMGMGGSGSAMGGSELVVRDETTSNPDGVASGSTANLTNICSAASDGELLDREILPIFQKLLSERHKSTGGAYGSNIASCPNISIKCDIVEYL</sequence>
<dbReference type="OrthoDB" id="2150267at2759"/>
<reference evidence="13" key="1">
    <citation type="submission" date="2020-03" db="EMBL/GenBank/DDBJ databases">
        <authorList>
            <person name="Chebbi M.A."/>
            <person name="Drezen J.M."/>
        </authorList>
    </citation>
    <scope>NUCLEOTIDE SEQUENCE</scope>
    <source>
        <tissue evidence="13">Whole body</tissue>
    </source>
</reference>
<dbReference type="PANTHER" id="PTHR10519:SF74">
    <property type="entry name" value="GAMMA-AMINOBUTYRIC ACID TYPE B RECEPTOR SUBUNIT 2"/>
    <property type="match status" value="1"/>
</dbReference>
<dbReference type="Pfam" id="PF00003">
    <property type="entry name" value="7tm_3"/>
    <property type="match status" value="1"/>
</dbReference>
<feature type="compositionally biased region" description="Basic residues" evidence="10">
    <location>
        <begin position="711"/>
        <end position="720"/>
    </location>
</feature>